<dbReference type="Gene3D" id="3.40.190.10">
    <property type="entry name" value="Periplasmic binding protein-like II"/>
    <property type="match status" value="1"/>
</dbReference>
<organism evidence="4 5">
    <name type="scientific">Paracoccus methylarcula</name>
    <dbReference type="NCBI Taxonomy" id="72022"/>
    <lineage>
        <taxon>Bacteria</taxon>
        <taxon>Pseudomonadati</taxon>
        <taxon>Pseudomonadota</taxon>
        <taxon>Alphaproteobacteria</taxon>
        <taxon>Rhodobacterales</taxon>
        <taxon>Paracoccaceae</taxon>
        <taxon>Paracoccus</taxon>
    </lineage>
</organism>
<dbReference type="OrthoDB" id="9803988at2"/>
<dbReference type="GO" id="GO:1904680">
    <property type="term" value="F:peptide transmembrane transporter activity"/>
    <property type="evidence" value="ECO:0007669"/>
    <property type="project" value="TreeGrafter"/>
</dbReference>
<dbReference type="InterPro" id="IPR006311">
    <property type="entry name" value="TAT_signal"/>
</dbReference>
<dbReference type="PROSITE" id="PS51318">
    <property type="entry name" value="TAT"/>
    <property type="match status" value="1"/>
</dbReference>
<dbReference type="AlphaFoldDB" id="A0A422R170"/>
<evidence type="ECO:0000313" key="4">
    <source>
        <dbReference type="EMBL" id="RNF35956.1"/>
    </source>
</evidence>
<dbReference type="Proteomes" id="UP000238137">
    <property type="component" value="Unassembled WGS sequence"/>
</dbReference>
<evidence type="ECO:0000313" key="5">
    <source>
        <dbReference type="Proteomes" id="UP000238137"/>
    </source>
</evidence>
<dbReference type="GO" id="GO:0015833">
    <property type="term" value="P:peptide transport"/>
    <property type="evidence" value="ECO:0007669"/>
    <property type="project" value="TreeGrafter"/>
</dbReference>
<dbReference type="PANTHER" id="PTHR30290">
    <property type="entry name" value="PERIPLASMIC BINDING COMPONENT OF ABC TRANSPORTER"/>
    <property type="match status" value="1"/>
</dbReference>
<dbReference type="Gene3D" id="3.90.76.10">
    <property type="entry name" value="Dipeptide-binding Protein, Domain 1"/>
    <property type="match status" value="1"/>
</dbReference>
<dbReference type="GO" id="GO:0030288">
    <property type="term" value="C:outer membrane-bounded periplasmic space"/>
    <property type="evidence" value="ECO:0007669"/>
    <property type="project" value="UniProtKB-ARBA"/>
</dbReference>
<gene>
    <name evidence="4" type="ORF">A7A09_000640</name>
</gene>
<dbReference type="EMBL" id="PXNQ02000001">
    <property type="protein sequence ID" value="RNF35956.1"/>
    <property type="molecule type" value="Genomic_DNA"/>
</dbReference>
<reference evidence="4" key="1">
    <citation type="submission" date="2018-05" db="EMBL/GenBank/DDBJ databases">
        <title>Reclassification of Methylarcula marina and Methylarcula terricola as Paracoccus methylarcula sp.nov., comb.nov. and Paracoccus terricola comb.nov.</title>
        <authorList>
            <person name="Shmareva M.N."/>
            <person name="Doronina N.V."/>
            <person name="Vasilenko O.V."/>
            <person name="Tarlachkov S.V."/>
            <person name="Trotsenko Y.A."/>
        </authorList>
    </citation>
    <scope>NUCLEOTIDE SEQUENCE [LARGE SCALE GENOMIC DNA]</scope>
    <source>
        <strain evidence="4">VKM B-2159</strain>
    </source>
</reference>
<sequence>MNSSSSFSLSRRGLLAMAGIGLASTVFPRKIFAQAGGGVLVIASGQDIPNFDPHTATGYSASFFMRNVYDPLVRVSGNPPEPQPALAESWEVNEDGTEFIFKLNPAAKFHSGNPVTAEDVVYSFGRALRLAKGNSWMIRDIVTPEGVTAIDPATVKFSLTAPYAPFLQVLPWIFVVEKAVVEENLGSDDGETYLMTNTAGSGPFDVARVEIGTLYHLARAPEAWQAGGGNLDGVVWQIVRETATQRLMIERGEAHIAVDLTSEDMDSLEDAPGVVRVIEPEYRTFSIKMNTEHGPCADVNLRKAISYATNYDAILDAAGYADLMIGPLPHGILGHDPELEVYRTDLDKAKEYMAKTETPEGGFTLKMMHVSGLEQQRRWALIMLDSLKQLNIGLEIVPMNWPDMVAACRSPETFPDMFPVYQTANYGDTDNIAYAAYHSSRNGNWQNAVYNDPDTDALIEAARTEIDPEKRVEIYGKFQRKLVEDAPDIFGVLERRKLAMRDAVKGYQFTPVASNAIEAWPLSLG</sequence>
<evidence type="ECO:0000259" key="3">
    <source>
        <dbReference type="Pfam" id="PF00496"/>
    </source>
</evidence>
<protein>
    <submittedName>
        <fullName evidence="4">ABC transporter substrate-binding protein</fullName>
    </submittedName>
</protein>
<dbReference type="SUPFAM" id="SSF53850">
    <property type="entry name" value="Periplasmic binding protein-like II"/>
    <property type="match status" value="1"/>
</dbReference>
<dbReference type="PIRSF" id="PIRSF002741">
    <property type="entry name" value="MppA"/>
    <property type="match status" value="1"/>
</dbReference>
<accession>A0A422R170</accession>
<dbReference type="InterPro" id="IPR039424">
    <property type="entry name" value="SBP_5"/>
</dbReference>
<comment type="caution">
    <text evidence="4">The sequence shown here is derived from an EMBL/GenBank/DDBJ whole genome shotgun (WGS) entry which is preliminary data.</text>
</comment>
<dbReference type="Pfam" id="PF00496">
    <property type="entry name" value="SBP_bac_5"/>
    <property type="match status" value="1"/>
</dbReference>
<keyword evidence="5" id="KW-1185">Reference proteome</keyword>
<dbReference type="CDD" id="cd08512">
    <property type="entry name" value="PBP2_NikA_DppA_OppA_like_7"/>
    <property type="match status" value="1"/>
</dbReference>
<dbReference type="InterPro" id="IPR000914">
    <property type="entry name" value="SBP_5_dom"/>
</dbReference>
<dbReference type="RefSeq" id="WP_106689388.1">
    <property type="nucleotide sequence ID" value="NZ_PXNQ02000001.1"/>
</dbReference>
<dbReference type="GO" id="GO:0043190">
    <property type="term" value="C:ATP-binding cassette (ABC) transporter complex"/>
    <property type="evidence" value="ECO:0007669"/>
    <property type="project" value="InterPro"/>
</dbReference>
<evidence type="ECO:0000256" key="1">
    <source>
        <dbReference type="ARBA" id="ARBA00004418"/>
    </source>
</evidence>
<comment type="subcellular location">
    <subcellularLocation>
        <location evidence="1">Periplasm</location>
    </subcellularLocation>
</comment>
<comment type="similarity">
    <text evidence="2">Belongs to the bacterial solute-binding protein 5 family.</text>
</comment>
<evidence type="ECO:0000256" key="2">
    <source>
        <dbReference type="ARBA" id="ARBA00005695"/>
    </source>
</evidence>
<dbReference type="Gene3D" id="3.10.105.10">
    <property type="entry name" value="Dipeptide-binding Protein, Domain 3"/>
    <property type="match status" value="1"/>
</dbReference>
<dbReference type="InterPro" id="IPR030678">
    <property type="entry name" value="Peptide/Ni-bd"/>
</dbReference>
<name>A0A422R170_9RHOB</name>
<proteinExistence type="inferred from homology"/>
<feature type="domain" description="Solute-binding protein family 5" evidence="3">
    <location>
        <begin position="81"/>
        <end position="443"/>
    </location>
</feature>